<organism evidence="2 3">
    <name type="scientific">Breoghania corrubedonensis</name>
    <dbReference type="NCBI Taxonomy" id="665038"/>
    <lineage>
        <taxon>Bacteria</taxon>
        <taxon>Pseudomonadati</taxon>
        <taxon>Pseudomonadota</taxon>
        <taxon>Alphaproteobacteria</taxon>
        <taxon>Hyphomicrobiales</taxon>
        <taxon>Stappiaceae</taxon>
        <taxon>Breoghania</taxon>
    </lineage>
</organism>
<proteinExistence type="predicted"/>
<evidence type="ECO:0000256" key="1">
    <source>
        <dbReference type="SAM" id="Phobius"/>
    </source>
</evidence>
<accession>A0A2T5VCC2</accession>
<protein>
    <submittedName>
        <fullName evidence="2">Uncharacterized protein</fullName>
    </submittedName>
</protein>
<keyword evidence="1" id="KW-1133">Transmembrane helix</keyword>
<dbReference type="OrthoDB" id="9831638at2"/>
<dbReference type="AlphaFoldDB" id="A0A2T5VCC2"/>
<feature type="transmembrane region" description="Helical" evidence="1">
    <location>
        <begin position="129"/>
        <end position="149"/>
    </location>
</feature>
<dbReference type="RefSeq" id="WP_107989275.1">
    <property type="nucleotide sequence ID" value="NZ_QAYG01000002.1"/>
</dbReference>
<dbReference type="EMBL" id="QAYG01000002">
    <property type="protein sequence ID" value="PTW61413.1"/>
    <property type="molecule type" value="Genomic_DNA"/>
</dbReference>
<keyword evidence="1" id="KW-0812">Transmembrane</keyword>
<keyword evidence="3" id="KW-1185">Reference proteome</keyword>
<dbReference type="Proteomes" id="UP000244081">
    <property type="component" value="Unassembled WGS sequence"/>
</dbReference>
<keyword evidence="1" id="KW-0472">Membrane</keyword>
<evidence type="ECO:0000313" key="3">
    <source>
        <dbReference type="Proteomes" id="UP000244081"/>
    </source>
</evidence>
<sequence>MGPLAFVGPVMSIVSRVLTGGGFSAVIQDVVKAVAEGKMTADEANARIAEAQASAEADMTKALAASASEIFAVAQETIRASFQSDDPMVRRAWAIVVWSQTFVLLWYQIGLPFWIKAFGGTFPRTGDDMLAWAYALVGGALGLAGLGAVRSVGANFMNKR</sequence>
<name>A0A2T5VCC2_9HYPH</name>
<feature type="transmembrane region" description="Helical" evidence="1">
    <location>
        <begin position="92"/>
        <end position="109"/>
    </location>
</feature>
<gene>
    <name evidence="2" type="ORF">C8N35_102122</name>
</gene>
<evidence type="ECO:0000313" key="2">
    <source>
        <dbReference type="EMBL" id="PTW61413.1"/>
    </source>
</evidence>
<comment type="caution">
    <text evidence="2">The sequence shown here is derived from an EMBL/GenBank/DDBJ whole genome shotgun (WGS) entry which is preliminary data.</text>
</comment>
<reference evidence="2 3" key="1">
    <citation type="submission" date="2018-04" db="EMBL/GenBank/DDBJ databases">
        <title>Genomic Encyclopedia of Archaeal and Bacterial Type Strains, Phase II (KMG-II): from individual species to whole genera.</title>
        <authorList>
            <person name="Goeker M."/>
        </authorList>
    </citation>
    <scope>NUCLEOTIDE SEQUENCE [LARGE SCALE GENOMIC DNA]</scope>
    <source>
        <strain evidence="2 3">DSM 23382</strain>
    </source>
</reference>